<protein>
    <recommendedName>
        <fullName evidence="4">DUF3592 domain-containing protein</fullName>
    </recommendedName>
</protein>
<keyword evidence="1" id="KW-1133">Transmembrane helix</keyword>
<evidence type="ECO:0008006" key="4">
    <source>
        <dbReference type="Google" id="ProtNLM"/>
    </source>
</evidence>
<feature type="transmembrane region" description="Helical" evidence="1">
    <location>
        <begin position="122"/>
        <end position="143"/>
    </location>
</feature>
<accession>A0A8J4E7V4</accession>
<keyword evidence="1" id="KW-0472">Membrane</keyword>
<keyword evidence="1" id="KW-0812">Transmembrane</keyword>
<dbReference type="EMBL" id="BOPG01000142">
    <property type="protein sequence ID" value="GIJ64961.1"/>
    <property type="molecule type" value="Genomic_DNA"/>
</dbReference>
<evidence type="ECO:0000256" key="1">
    <source>
        <dbReference type="SAM" id="Phobius"/>
    </source>
</evidence>
<keyword evidence="3" id="KW-1185">Reference proteome</keyword>
<comment type="caution">
    <text evidence="2">The sequence shown here is derived from an EMBL/GenBank/DDBJ whole genome shotgun (WGS) entry which is preliminary data.</text>
</comment>
<evidence type="ECO:0000313" key="3">
    <source>
        <dbReference type="Proteomes" id="UP000612585"/>
    </source>
</evidence>
<sequence length="169" mass="18000">MVLSALKASGGATVRVCSVSMDAGGTDVLGWCGMQDRAAVVVTVQAHWRRDGTGRPQRYQRVRVEYVSGEETRRAVGELFPGAAPVKPGDRVTVRLRPGHRATVTPLAVKRSAPRHEVRNGVLAYAGLVVLVLLISGSIYFGVTLNPDRYLPTGPSVPSSPVEPSVSGR</sequence>
<organism evidence="2 3">
    <name type="scientific">Virgisporangium aurantiacum</name>
    <dbReference type="NCBI Taxonomy" id="175570"/>
    <lineage>
        <taxon>Bacteria</taxon>
        <taxon>Bacillati</taxon>
        <taxon>Actinomycetota</taxon>
        <taxon>Actinomycetes</taxon>
        <taxon>Micromonosporales</taxon>
        <taxon>Micromonosporaceae</taxon>
        <taxon>Virgisporangium</taxon>
    </lineage>
</organism>
<evidence type="ECO:0000313" key="2">
    <source>
        <dbReference type="EMBL" id="GIJ64961.1"/>
    </source>
</evidence>
<dbReference type="Proteomes" id="UP000612585">
    <property type="component" value="Unassembled WGS sequence"/>
</dbReference>
<dbReference type="AlphaFoldDB" id="A0A8J4E7V4"/>
<reference evidence="2" key="1">
    <citation type="submission" date="2021-01" db="EMBL/GenBank/DDBJ databases">
        <title>Whole genome shotgun sequence of Virgisporangium aurantiacum NBRC 16421.</title>
        <authorList>
            <person name="Komaki H."/>
            <person name="Tamura T."/>
        </authorList>
    </citation>
    <scope>NUCLEOTIDE SEQUENCE</scope>
    <source>
        <strain evidence="2">NBRC 16421</strain>
    </source>
</reference>
<name>A0A8J4E7V4_9ACTN</name>
<proteinExistence type="predicted"/>
<gene>
    <name evidence="2" type="ORF">Vau01_124770</name>
</gene>